<evidence type="ECO:0000313" key="2">
    <source>
        <dbReference type="Proteomes" id="UP001164746"/>
    </source>
</evidence>
<gene>
    <name evidence="1" type="ORF">MAR_030682</name>
</gene>
<name>A0ABY7F5W5_MYAAR</name>
<proteinExistence type="predicted"/>
<keyword evidence="2" id="KW-1185">Reference proteome</keyword>
<dbReference type="PROSITE" id="PS51257">
    <property type="entry name" value="PROKAR_LIPOPROTEIN"/>
    <property type="match status" value="1"/>
</dbReference>
<sequence length="190" mass="21987">MHTPENKDYHQNLHIYRPCRANCCFGCSGFSCAVFALLKGFPMLNKCETFLRDTSNSATNKCWKDAILKAHKSTSDENKRMTIALINVYTQNCENNYHNNHPFYQELNEKLRNNTTERIWRDTEQLLNIALAMLGQKSWPLLYRSCHCTDIKQKDTITNGGFLSTSLELSRLASFLRKDKVLFLIENSPP</sequence>
<feature type="non-terminal residue" evidence="1">
    <location>
        <position position="1"/>
    </location>
</feature>
<dbReference type="SUPFAM" id="SSF56399">
    <property type="entry name" value="ADP-ribosylation"/>
    <property type="match status" value="1"/>
</dbReference>
<protein>
    <submittedName>
        <fullName evidence="1">Uncharacterized protein</fullName>
    </submittedName>
</protein>
<dbReference type="EMBL" id="CP111021">
    <property type="protein sequence ID" value="WAR16088.1"/>
    <property type="molecule type" value="Genomic_DNA"/>
</dbReference>
<reference evidence="1" key="1">
    <citation type="submission" date="2022-11" db="EMBL/GenBank/DDBJ databases">
        <title>Centuries of genome instability and evolution in soft-shell clam transmissible cancer (bioRxiv).</title>
        <authorList>
            <person name="Hart S.F.M."/>
            <person name="Yonemitsu M.A."/>
            <person name="Giersch R.M."/>
            <person name="Beal B.F."/>
            <person name="Arriagada G."/>
            <person name="Davis B.W."/>
            <person name="Ostrander E.A."/>
            <person name="Goff S.P."/>
            <person name="Metzger M.J."/>
        </authorList>
    </citation>
    <scope>NUCLEOTIDE SEQUENCE</scope>
    <source>
        <strain evidence="1">MELC-2E11</strain>
        <tissue evidence="1">Siphon/mantle</tissue>
    </source>
</reference>
<evidence type="ECO:0000313" key="1">
    <source>
        <dbReference type="EMBL" id="WAR16088.1"/>
    </source>
</evidence>
<dbReference type="Gene3D" id="3.90.176.10">
    <property type="entry name" value="Toxin ADP-ribosyltransferase, Chain A, domain 1"/>
    <property type="match status" value="1"/>
</dbReference>
<accession>A0ABY7F5W5</accession>
<dbReference type="Proteomes" id="UP001164746">
    <property type="component" value="Chromosome 10"/>
</dbReference>
<organism evidence="1 2">
    <name type="scientific">Mya arenaria</name>
    <name type="common">Soft-shell clam</name>
    <dbReference type="NCBI Taxonomy" id="6604"/>
    <lineage>
        <taxon>Eukaryota</taxon>
        <taxon>Metazoa</taxon>
        <taxon>Spiralia</taxon>
        <taxon>Lophotrochozoa</taxon>
        <taxon>Mollusca</taxon>
        <taxon>Bivalvia</taxon>
        <taxon>Autobranchia</taxon>
        <taxon>Heteroconchia</taxon>
        <taxon>Euheterodonta</taxon>
        <taxon>Imparidentia</taxon>
        <taxon>Neoheterodontei</taxon>
        <taxon>Myida</taxon>
        <taxon>Myoidea</taxon>
        <taxon>Myidae</taxon>
        <taxon>Mya</taxon>
    </lineage>
</organism>